<keyword evidence="7 12" id="KW-0067">ATP-binding</keyword>
<feature type="domain" description="AAA+ ATPase" evidence="14">
    <location>
        <begin position="293"/>
        <end position="453"/>
    </location>
</feature>
<dbReference type="PROSITE" id="PS00674">
    <property type="entry name" value="AAA"/>
    <property type="match status" value="1"/>
</dbReference>
<keyword evidence="6" id="KW-0378">Hydrolase</keyword>
<dbReference type="GO" id="GO:0005524">
    <property type="term" value="F:ATP binding"/>
    <property type="evidence" value="ECO:0007669"/>
    <property type="project" value="UniProtKB-KW"/>
</dbReference>
<name>A0A7C8M9G8_9PLEO</name>
<dbReference type="AlphaFoldDB" id="A0A7C8M9G8"/>
<keyword evidence="10" id="KW-0472">Membrane</keyword>
<evidence type="ECO:0000256" key="11">
    <source>
        <dbReference type="ARBA" id="ARBA00048778"/>
    </source>
</evidence>
<evidence type="ECO:0000256" key="4">
    <source>
        <dbReference type="ARBA" id="ARBA00022741"/>
    </source>
</evidence>
<dbReference type="InterPro" id="IPR003960">
    <property type="entry name" value="ATPase_AAA_CS"/>
</dbReference>
<evidence type="ECO:0008006" key="18">
    <source>
        <dbReference type="Google" id="ProtNLM"/>
    </source>
</evidence>
<dbReference type="SMART" id="SM01024">
    <property type="entry name" value="BCS1_N"/>
    <property type="match status" value="1"/>
</dbReference>
<evidence type="ECO:0000256" key="7">
    <source>
        <dbReference type="ARBA" id="ARBA00022840"/>
    </source>
</evidence>
<reference evidence="16 17" key="1">
    <citation type="submission" date="2020-01" db="EMBL/GenBank/DDBJ databases">
        <authorList>
            <consortium name="DOE Joint Genome Institute"/>
            <person name="Haridas S."/>
            <person name="Albert R."/>
            <person name="Binder M."/>
            <person name="Bloem J."/>
            <person name="Labutti K."/>
            <person name="Salamov A."/>
            <person name="Andreopoulos B."/>
            <person name="Baker S.E."/>
            <person name="Barry K."/>
            <person name="Bills G."/>
            <person name="Bluhm B.H."/>
            <person name="Cannon C."/>
            <person name="Castanera R."/>
            <person name="Culley D.E."/>
            <person name="Daum C."/>
            <person name="Ezra D."/>
            <person name="Gonzalez J.B."/>
            <person name="Henrissat B."/>
            <person name="Kuo A."/>
            <person name="Liang C."/>
            <person name="Lipzen A."/>
            <person name="Lutzoni F."/>
            <person name="Magnuson J."/>
            <person name="Mondo S."/>
            <person name="Nolan M."/>
            <person name="Ohm R."/>
            <person name="Pangilinan J."/>
            <person name="Park H.-J.H."/>
            <person name="Ramirez L."/>
            <person name="Alfaro M."/>
            <person name="Sun H."/>
            <person name="Tritt A."/>
            <person name="Yoshinaga Y."/>
            <person name="Zwiers L.-H.L."/>
            <person name="Turgeon B.G."/>
            <person name="Goodwin S.B."/>
            <person name="Spatafora J.W."/>
            <person name="Crous P.W."/>
            <person name="Grigoriev I.V."/>
        </authorList>
    </citation>
    <scope>NUCLEOTIDE SEQUENCE [LARGE SCALE GENOMIC DNA]</scope>
    <source>
        <strain evidence="16 17">CBS 611.86</strain>
    </source>
</reference>
<comment type="catalytic activity">
    <reaction evidence="11">
        <text>ATP + H2O = ADP + phosphate + H(+)</text>
        <dbReference type="Rhea" id="RHEA:13065"/>
        <dbReference type="ChEBI" id="CHEBI:15377"/>
        <dbReference type="ChEBI" id="CHEBI:15378"/>
        <dbReference type="ChEBI" id="CHEBI:30616"/>
        <dbReference type="ChEBI" id="CHEBI:43474"/>
        <dbReference type="ChEBI" id="CHEBI:456216"/>
    </reaction>
    <physiologicalReaction direction="left-to-right" evidence="11">
        <dbReference type="Rhea" id="RHEA:13066"/>
    </physiologicalReaction>
</comment>
<feature type="region of interest" description="Disordered" evidence="13">
    <location>
        <begin position="360"/>
        <end position="381"/>
    </location>
</feature>
<dbReference type="InterPro" id="IPR050747">
    <property type="entry name" value="Mitochondrial_chaperone_BCS1"/>
</dbReference>
<dbReference type="PANTHER" id="PTHR23070">
    <property type="entry name" value="BCS1 AAA-TYPE ATPASE"/>
    <property type="match status" value="1"/>
</dbReference>
<evidence type="ECO:0000256" key="10">
    <source>
        <dbReference type="ARBA" id="ARBA00023136"/>
    </source>
</evidence>
<dbReference type="InterPro" id="IPR027417">
    <property type="entry name" value="P-loop_NTPase"/>
</dbReference>
<dbReference type="Pfam" id="PF00004">
    <property type="entry name" value="AAA"/>
    <property type="match status" value="2"/>
</dbReference>
<dbReference type="Gene3D" id="3.40.50.300">
    <property type="entry name" value="P-loop containing nucleotide triphosphate hydrolases"/>
    <property type="match status" value="1"/>
</dbReference>
<evidence type="ECO:0000256" key="13">
    <source>
        <dbReference type="SAM" id="MobiDB-lite"/>
    </source>
</evidence>
<keyword evidence="8" id="KW-1133">Transmembrane helix</keyword>
<evidence type="ECO:0000256" key="2">
    <source>
        <dbReference type="ARBA" id="ARBA00007448"/>
    </source>
</evidence>
<sequence>MEPQEVPDFPMERERSLAMYREPLDSPGIIPIHQKNSVIHQFPLLEIIQRLLSRFQPNSDLDKALAIIALYKAAKPVYMYLKQFLAYALTSQITVPESDPVGREILAWMSDRVISKGMTRNAMVITGGLQDPARHINMHRQGQVTHPSEEVQCLPPIGTKLFWIGFRPFLVTRNGYSNSPAAAGFTAITSKDGRLQNSLNIITLGWSLEPLQHFMKICHDYKIQTKLDTTTVYFSGSREDGFGGNAWHSVEKAIRKLDTVDMSEDIKQDLIQDAEYYYSNESKQFFADCGIPYRRGYLFYGPPGTGKTSFSAALAGHLNCDVYMINLATGEMSDGKLHRLFLALPKKCVVVIEDIDSAGIGREQGDSSENAPRPTSPQVAQLPMTLHSATSMRASARRQPQIVTLSGLLNAIDGNASQEGRLLVMTSNNPHTLDEALVRPGRVDKRIFFGNMRTPAIRAIFLRLVGRAASAKGNYTLPQLEVLAETFAERVPDDTFTPAKVQNFLQSCRGDPEKALQGVDAWVAENAPQIALSADSGSLVSDIGPETQEV</sequence>
<comment type="subcellular location">
    <subcellularLocation>
        <location evidence="1">Mitochondrion inner membrane</location>
        <topology evidence="1">Single-pass membrane protein</topology>
    </subcellularLocation>
</comment>
<accession>A0A7C8M9G8</accession>
<dbReference type="InterPro" id="IPR014851">
    <property type="entry name" value="BCS1_N"/>
</dbReference>
<evidence type="ECO:0000313" key="17">
    <source>
        <dbReference type="Proteomes" id="UP000481861"/>
    </source>
</evidence>
<evidence type="ECO:0000256" key="6">
    <source>
        <dbReference type="ARBA" id="ARBA00022801"/>
    </source>
</evidence>
<dbReference type="InterPro" id="IPR003593">
    <property type="entry name" value="AAA+_ATPase"/>
</dbReference>
<evidence type="ECO:0000256" key="5">
    <source>
        <dbReference type="ARBA" id="ARBA00022792"/>
    </source>
</evidence>
<protein>
    <recommendedName>
        <fullName evidence="18">P-loop containing nucleoside triphosphate hydrolase protein</fullName>
    </recommendedName>
</protein>
<dbReference type="GO" id="GO:0005743">
    <property type="term" value="C:mitochondrial inner membrane"/>
    <property type="evidence" value="ECO:0007669"/>
    <property type="project" value="UniProtKB-SubCell"/>
</dbReference>
<dbReference type="Pfam" id="PF08740">
    <property type="entry name" value="BCS1_N"/>
    <property type="match status" value="1"/>
</dbReference>
<evidence type="ECO:0000259" key="15">
    <source>
        <dbReference type="SMART" id="SM01024"/>
    </source>
</evidence>
<evidence type="ECO:0000256" key="12">
    <source>
        <dbReference type="RuleBase" id="RU003651"/>
    </source>
</evidence>
<proteinExistence type="inferred from homology"/>
<keyword evidence="3" id="KW-0812">Transmembrane</keyword>
<evidence type="ECO:0000313" key="16">
    <source>
        <dbReference type="EMBL" id="KAF2872718.1"/>
    </source>
</evidence>
<evidence type="ECO:0000256" key="8">
    <source>
        <dbReference type="ARBA" id="ARBA00022989"/>
    </source>
</evidence>
<dbReference type="Pfam" id="PF25426">
    <property type="entry name" value="AAA_lid_BCS1"/>
    <property type="match status" value="1"/>
</dbReference>
<dbReference type="Proteomes" id="UP000481861">
    <property type="component" value="Unassembled WGS sequence"/>
</dbReference>
<keyword evidence="9" id="KW-0496">Mitochondrion</keyword>
<comment type="similarity">
    <text evidence="2">Belongs to the AAA ATPase family. BCS1 subfamily.</text>
</comment>
<keyword evidence="4 12" id="KW-0547">Nucleotide-binding</keyword>
<dbReference type="InterPro" id="IPR003959">
    <property type="entry name" value="ATPase_AAA_core"/>
</dbReference>
<keyword evidence="5" id="KW-0999">Mitochondrion inner membrane</keyword>
<evidence type="ECO:0000256" key="9">
    <source>
        <dbReference type="ARBA" id="ARBA00023128"/>
    </source>
</evidence>
<gene>
    <name evidence="16" type="ORF">BDV95DRAFT_570467</name>
</gene>
<organism evidence="16 17">
    <name type="scientific">Massariosphaeria phaeospora</name>
    <dbReference type="NCBI Taxonomy" id="100035"/>
    <lineage>
        <taxon>Eukaryota</taxon>
        <taxon>Fungi</taxon>
        <taxon>Dikarya</taxon>
        <taxon>Ascomycota</taxon>
        <taxon>Pezizomycotina</taxon>
        <taxon>Dothideomycetes</taxon>
        <taxon>Pleosporomycetidae</taxon>
        <taxon>Pleosporales</taxon>
        <taxon>Pleosporales incertae sedis</taxon>
        <taxon>Massariosphaeria</taxon>
    </lineage>
</organism>
<dbReference type="SUPFAM" id="SSF52540">
    <property type="entry name" value="P-loop containing nucleoside triphosphate hydrolases"/>
    <property type="match status" value="1"/>
</dbReference>
<dbReference type="GO" id="GO:0016887">
    <property type="term" value="F:ATP hydrolysis activity"/>
    <property type="evidence" value="ECO:0007669"/>
    <property type="project" value="InterPro"/>
</dbReference>
<dbReference type="OrthoDB" id="10251412at2759"/>
<keyword evidence="17" id="KW-1185">Reference proteome</keyword>
<dbReference type="SMART" id="SM00382">
    <property type="entry name" value="AAA"/>
    <property type="match status" value="1"/>
</dbReference>
<dbReference type="EMBL" id="JAADJZ010000009">
    <property type="protein sequence ID" value="KAF2872718.1"/>
    <property type="molecule type" value="Genomic_DNA"/>
</dbReference>
<evidence type="ECO:0000256" key="1">
    <source>
        <dbReference type="ARBA" id="ARBA00004434"/>
    </source>
</evidence>
<comment type="caution">
    <text evidence="16">The sequence shown here is derived from an EMBL/GenBank/DDBJ whole genome shotgun (WGS) entry which is preliminary data.</text>
</comment>
<feature type="domain" description="BCS1 N-terminal" evidence="15">
    <location>
        <begin position="65"/>
        <end position="260"/>
    </location>
</feature>
<dbReference type="InterPro" id="IPR057495">
    <property type="entry name" value="AAA_lid_BCS1"/>
</dbReference>
<evidence type="ECO:0000256" key="3">
    <source>
        <dbReference type="ARBA" id="ARBA00022692"/>
    </source>
</evidence>
<evidence type="ECO:0000259" key="14">
    <source>
        <dbReference type="SMART" id="SM00382"/>
    </source>
</evidence>